<dbReference type="KEGG" id="elm:ELI_4100"/>
<proteinExistence type="predicted"/>
<protein>
    <submittedName>
        <fullName evidence="1">Uncharacterized protein</fullName>
    </submittedName>
</protein>
<dbReference type="HOGENOM" id="CLU_3135788_0_0_9"/>
<reference key="1">
    <citation type="submission" date="2010-09" db="EMBL/GenBank/DDBJ databases">
        <authorList>
            <person name="Roh H."/>
            <person name="Ko H.-J."/>
            <person name="Kim D."/>
            <person name="Choi D.G."/>
            <person name="Park S."/>
            <person name="Kim S."/>
            <person name="Kim K.H."/>
            <person name="Chang I.S."/>
            <person name="Choi I.-G."/>
        </authorList>
    </citation>
    <scope>NUCLEOTIDE SEQUENCE</scope>
    <source>
        <strain>KIST612</strain>
    </source>
</reference>
<sequence>MQFGFAKLILIKCAKHIWTFNSPFSIFHSPLKKGYRNDTPFDYRLPLFL</sequence>
<keyword evidence="2" id="KW-1185">Reference proteome</keyword>
<dbReference type="Proteomes" id="UP000006873">
    <property type="component" value="Chromosome"/>
</dbReference>
<dbReference type="AlphaFoldDB" id="E3GH87"/>
<reference evidence="1 2" key="2">
    <citation type="journal article" date="2011" name="J. Bacteriol.">
        <title>Complete genome sequence of a carbon monoxide-utilizing acetogen, Eubacterium limosum KIST612.</title>
        <authorList>
            <person name="Roh H."/>
            <person name="Ko H.J."/>
            <person name="Kim D."/>
            <person name="Choi D.G."/>
            <person name="Park S."/>
            <person name="Kim S."/>
            <person name="Chang I.S."/>
            <person name="Choi I.G."/>
        </authorList>
    </citation>
    <scope>NUCLEOTIDE SEQUENCE [LARGE SCALE GENOMIC DNA]</scope>
    <source>
        <strain evidence="1 2">KIST612</strain>
    </source>
</reference>
<dbReference type="EMBL" id="CP002273">
    <property type="protein sequence ID" value="ADO39042.1"/>
    <property type="molecule type" value="Genomic_DNA"/>
</dbReference>
<evidence type="ECO:0000313" key="2">
    <source>
        <dbReference type="Proteomes" id="UP000006873"/>
    </source>
</evidence>
<organism evidence="1 2">
    <name type="scientific">Eubacterium callanderi</name>
    <dbReference type="NCBI Taxonomy" id="53442"/>
    <lineage>
        <taxon>Bacteria</taxon>
        <taxon>Bacillati</taxon>
        <taxon>Bacillota</taxon>
        <taxon>Clostridia</taxon>
        <taxon>Eubacteriales</taxon>
        <taxon>Eubacteriaceae</taxon>
        <taxon>Eubacterium</taxon>
    </lineage>
</organism>
<gene>
    <name evidence="1" type="ordered locus">ELI_4100</name>
</gene>
<accession>E3GH87</accession>
<name>E3GH87_9FIRM</name>
<evidence type="ECO:0000313" key="1">
    <source>
        <dbReference type="EMBL" id="ADO39042.1"/>
    </source>
</evidence>